<name>A0AAW4PUC6_9EURY</name>
<accession>A0AAW4PUC6</accession>
<keyword evidence="2" id="KW-1185">Reference proteome</keyword>
<comment type="caution">
    <text evidence="1">The sequence shown here is derived from an EMBL/GenBank/DDBJ whole genome shotgun (WGS) entry which is preliminary data.</text>
</comment>
<proteinExistence type="predicted"/>
<dbReference type="Proteomes" id="UP001430377">
    <property type="component" value="Unassembled WGS sequence"/>
</dbReference>
<evidence type="ECO:0000313" key="2">
    <source>
        <dbReference type="Proteomes" id="UP001430377"/>
    </source>
</evidence>
<sequence>MMANSDAPEPPDLDRYRAIEYRSENGLVTIIQDTENEAAWVQSDVREEVRR</sequence>
<evidence type="ECO:0000313" key="1">
    <source>
        <dbReference type="EMBL" id="MBX0324234.1"/>
    </source>
</evidence>
<protein>
    <submittedName>
        <fullName evidence="1">Uncharacterized protein</fullName>
    </submittedName>
</protein>
<gene>
    <name evidence="1" type="ORF">EGH21_14440</name>
</gene>
<dbReference type="EMBL" id="RKLR01000005">
    <property type="protein sequence ID" value="MBX0324234.1"/>
    <property type="molecule type" value="Genomic_DNA"/>
</dbReference>
<dbReference type="AlphaFoldDB" id="A0AAW4PUC6"/>
<reference evidence="1 2" key="1">
    <citation type="submission" date="2021-06" db="EMBL/GenBank/DDBJ databases">
        <title>Halomicroarcula sp. a new haloarchaeum isolated from saline soil.</title>
        <authorList>
            <person name="Duran-Viseras A."/>
            <person name="Sanchez-Porro C."/>
            <person name="Ventosa A."/>
        </authorList>
    </citation>
    <scope>NUCLEOTIDE SEQUENCE [LARGE SCALE GENOMIC DNA]</scope>
    <source>
        <strain evidence="1 2">F13</strain>
    </source>
</reference>
<organism evidence="1 2">
    <name type="scientific">Haloarcula rubra</name>
    <dbReference type="NCBI Taxonomy" id="2487747"/>
    <lineage>
        <taxon>Archaea</taxon>
        <taxon>Methanobacteriati</taxon>
        <taxon>Methanobacteriota</taxon>
        <taxon>Stenosarchaea group</taxon>
        <taxon>Halobacteria</taxon>
        <taxon>Halobacteriales</taxon>
        <taxon>Haloarculaceae</taxon>
        <taxon>Haloarcula</taxon>
    </lineage>
</organism>
<dbReference type="RefSeq" id="WP_220619234.1">
    <property type="nucleotide sequence ID" value="NZ_RKLR01000005.1"/>
</dbReference>